<feature type="transmembrane region" description="Helical" evidence="1">
    <location>
        <begin position="47"/>
        <end position="65"/>
    </location>
</feature>
<name>A0A3B1DB18_9ZZZZ</name>
<reference evidence="2" key="1">
    <citation type="submission" date="2018-06" db="EMBL/GenBank/DDBJ databases">
        <authorList>
            <person name="Zhirakovskaya E."/>
        </authorList>
    </citation>
    <scope>NUCLEOTIDE SEQUENCE</scope>
</reference>
<evidence type="ECO:0000313" key="2">
    <source>
        <dbReference type="EMBL" id="VAX36031.1"/>
    </source>
</evidence>
<dbReference type="EMBL" id="UOGJ01000079">
    <property type="protein sequence ID" value="VAX36031.1"/>
    <property type="molecule type" value="Genomic_DNA"/>
</dbReference>
<keyword evidence="1" id="KW-0472">Membrane</keyword>
<proteinExistence type="predicted"/>
<sequence length="151" mass="17057">MFKIFNNLKNFFLSFLHFKKIINSIKNPSVSKKEGFNAISLPVVNNFLIGILVVLLFLMGNIFFVSQKTVEEMIHSVANIQFQGTAKHAVEAFKSLTVYQEIIAKRDIFSPYMLAKKKVVIKAQPPPPQPKVQPQQQLAELAQNLKLVGIS</sequence>
<keyword evidence="1" id="KW-0812">Transmembrane</keyword>
<accession>A0A3B1DB18</accession>
<keyword evidence="1" id="KW-1133">Transmembrane helix</keyword>
<protein>
    <submittedName>
        <fullName evidence="2">Uncharacterized protein</fullName>
    </submittedName>
</protein>
<evidence type="ECO:0000256" key="1">
    <source>
        <dbReference type="SAM" id="Phobius"/>
    </source>
</evidence>
<gene>
    <name evidence="2" type="ORF">MNBD_UNCLBAC01-101</name>
</gene>
<organism evidence="2">
    <name type="scientific">hydrothermal vent metagenome</name>
    <dbReference type="NCBI Taxonomy" id="652676"/>
    <lineage>
        <taxon>unclassified sequences</taxon>
        <taxon>metagenomes</taxon>
        <taxon>ecological metagenomes</taxon>
    </lineage>
</organism>
<dbReference type="AlphaFoldDB" id="A0A3B1DB18"/>